<dbReference type="GeneID" id="36563040"/>
<dbReference type="AlphaFoldDB" id="A0A2I2GM76"/>
<organism evidence="1 2">
    <name type="scientific">Aspergillus steynii IBT 23096</name>
    <dbReference type="NCBI Taxonomy" id="1392250"/>
    <lineage>
        <taxon>Eukaryota</taxon>
        <taxon>Fungi</taxon>
        <taxon>Dikarya</taxon>
        <taxon>Ascomycota</taxon>
        <taxon>Pezizomycotina</taxon>
        <taxon>Eurotiomycetes</taxon>
        <taxon>Eurotiomycetidae</taxon>
        <taxon>Eurotiales</taxon>
        <taxon>Aspergillaceae</taxon>
        <taxon>Aspergillus</taxon>
        <taxon>Aspergillus subgen. Circumdati</taxon>
    </lineage>
</organism>
<gene>
    <name evidence="1" type="ORF">P170DRAFT_6786</name>
</gene>
<dbReference type="VEuPathDB" id="FungiDB:P170DRAFT_6786"/>
<accession>A0A2I2GM76</accession>
<dbReference type="EMBL" id="MSFO01000001">
    <property type="protein sequence ID" value="PLB53977.1"/>
    <property type="molecule type" value="Genomic_DNA"/>
</dbReference>
<sequence length="87" mass="10208">MLLTKKHHRPRIVNKGRREYLSFVNQGSVCWFLPCWIRLCGCTYPVARNGNEADRYRSRIPYFDNKPHFFASILCLVFLESSPAIDS</sequence>
<reference evidence="1 2" key="1">
    <citation type="submission" date="2016-12" db="EMBL/GenBank/DDBJ databases">
        <title>The genomes of Aspergillus section Nigri reveals drivers in fungal speciation.</title>
        <authorList>
            <consortium name="DOE Joint Genome Institute"/>
            <person name="Vesth T.C."/>
            <person name="Nybo J."/>
            <person name="Theobald S."/>
            <person name="Brandl J."/>
            <person name="Frisvad J.C."/>
            <person name="Nielsen K.F."/>
            <person name="Lyhne E.K."/>
            <person name="Kogle M.E."/>
            <person name="Kuo A."/>
            <person name="Riley R."/>
            <person name="Clum A."/>
            <person name="Nolan M."/>
            <person name="Lipzen A."/>
            <person name="Salamov A."/>
            <person name="Henrissat B."/>
            <person name="Wiebenga A."/>
            <person name="De Vries R.P."/>
            <person name="Grigoriev I.V."/>
            <person name="Mortensen U.H."/>
            <person name="Andersen M.R."/>
            <person name="Baker S.E."/>
        </authorList>
    </citation>
    <scope>NUCLEOTIDE SEQUENCE [LARGE SCALE GENOMIC DNA]</scope>
    <source>
        <strain evidence="1 2">IBT 23096</strain>
    </source>
</reference>
<proteinExistence type="predicted"/>
<protein>
    <submittedName>
        <fullName evidence="1">Uncharacterized protein</fullName>
    </submittedName>
</protein>
<evidence type="ECO:0000313" key="2">
    <source>
        <dbReference type="Proteomes" id="UP000234275"/>
    </source>
</evidence>
<dbReference type="Proteomes" id="UP000234275">
    <property type="component" value="Unassembled WGS sequence"/>
</dbReference>
<keyword evidence="2" id="KW-1185">Reference proteome</keyword>
<dbReference type="RefSeq" id="XP_024709279.1">
    <property type="nucleotide sequence ID" value="XM_024855334.1"/>
</dbReference>
<comment type="caution">
    <text evidence="1">The sequence shown here is derived from an EMBL/GenBank/DDBJ whole genome shotgun (WGS) entry which is preliminary data.</text>
</comment>
<evidence type="ECO:0000313" key="1">
    <source>
        <dbReference type="EMBL" id="PLB53977.1"/>
    </source>
</evidence>
<name>A0A2I2GM76_9EURO</name>